<dbReference type="EMBL" id="JARUPT010000484">
    <property type="protein sequence ID" value="KAK0370946.1"/>
    <property type="molecule type" value="Genomic_DNA"/>
</dbReference>
<name>A0ABQ9PGR4_9PEZI</name>
<feature type="region of interest" description="Disordered" evidence="1">
    <location>
        <begin position="1"/>
        <end position="23"/>
    </location>
</feature>
<evidence type="ECO:0000313" key="3">
    <source>
        <dbReference type="Proteomes" id="UP001169217"/>
    </source>
</evidence>
<dbReference type="Proteomes" id="UP001169217">
    <property type="component" value="Unassembled WGS sequence"/>
</dbReference>
<reference evidence="2" key="1">
    <citation type="submission" date="2023-04" db="EMBL/GenBank/DDBJ databases">
        <title>Colletotrichum limetticola genome sequence.</title>
        <authorList>
            <person name="Baroncelli R."/>
        </authorList>
    </citation>
    <scope>NUCLEOTIDE SEQUENCE</scope>
    <source>
        <strain evidence="2">KLA-Anderson</strain>
    </source>
</reference>
<accession>A0ABQ9PGR4</accession>
<comment type="caution">
    <text evidence="2">The sequence shown here is derived from an EMBL/GenBank/DDBJ whole genome shotgun (WGS) entry which is preliminary data.</text>
</comment>
<keyword evidence="3" id="KW-1185">Reference proteome</keyword>
<evidence type="ECO:0000313" key="2">
    <source>
        <dbReference type="EMBL" id="KAK0370946.1"/>
    </source>
</evidence>
<evidence type="ECO:0000256" key="1">
    <source>
        <dbReference type="SAM" id="MobiDB-lite"/>
    </source>
</evidence>
<organism evidence="2 3">
    <name type="scientific">Colletotrichum limetticola</name>
    <dbReference type="NCBI Taxonomy" id="1209924"/>
    <lineage>
        <taxon>Eukaryota</taxon>
        <taxon>Fungi</taxon>
        <taxon>Dikarya</taxon>
        <taxon>Ascomycota</taxon>
        <taxon>Pezizomycotina</taxon>
        <taxon>Sordariomycetes</taxon>
        <taxon>Hypocreomycetidae</taxon>
        <taxon>Glomerellales</taxon>
        <taxon>Glomerellaceae</taxon>
        <taxon>Colletotrichum</taxon>
        <taxon>Colletotrichum acutatum species complex</taxon>
    </lineage>
</organism>
<gene>
    <name evidence="2" type="ORF">CLIM01_11698</name>
</gene>
<sequence length="274" mass="30784">MDIMNVDSRLHQPPPPPYRPPETAAVVAKPSSRLAGEESRALPKLPEGHWNLACNIEVTTSRMQLRSDGKLSWMHVPEDAKIEGFERDGFFITKCAGQITVAFQDTVWTCSLSSTVGRLLSDPHRQVRLMRLTQDLVVYEQAYISKDLGLRPPSKAREGQSGPLTVETASSGILTITGAVVYQVDGDGDDIVMVTSHQYRDDRDNAVGEAVRDTRVHFRIWESAADIRGHLALRGSLDQLELVLVGQQARWTQYEVTEPIYKWSPLRRFMMEVL</sequence>
<protein>
    <submittedName>
        <fullName evidence="2">Uncharacterized protein</fullName>
    </submittedName>
</protein>
<proteinExistence type="predicted"/>